<dbReference type="GO" id="GO:0003676">
    <property type="term" value="F:nucleic acid binding"/>
    <property type="evidence" value="ECO:0007669"/>
    <property type="project" value="InterPro"/>
</dbReference>
<evidence type="ECO:0000259" key="6">
    <source>
        <dbReference type="Pfam" id="PF05175"/>
    </source>
</evidence>
<dbReference type="OrthoDB" id="5297556at2"/>
<dbReference type="NCBIfam" id="TIGR03534">
    <property type="entry name" value="RF_mod_PrmC"/>
    <property type="match status" value="1"/>
</dbReference>
<comment type="function">
    <text evidence="5">Methylates the class 1 translation termination release factors RF1/PrfA and RF2/PrfB on the glutamine residue of the universally conserved GGQ motif.</text>
</comment>
<dbReference type="InterPro" id="IPR007848">
    <property type="entry name" value="Small_mtfrase_dom"/>
</dbReference>
<evidence type="ECO:0000256" key="1">
    <source>
        <dbReference type="ARBA" id="ARBA00022603"/>
    </source>
</evidence>
<dbReference type="InterPro" id="IPR019874">
    <property type="entry name" value="RF_methyltr_PrmC"/>
</dbReference>
<dbReference type="InterPro" id="IPR029063">
    <property type="entry name" value="SAM-dependent_MTases_sf"/>
</dbReference>
<dbReference type="Pfam" id="PF17827">
    <property type="entry name" value="PrmC_N"/>
    <property type="match status" value="1"/>
</dbReference>
<keyword evidence="1 5" id="KW-0489">Methyltransferase</keyword>
<organism evidence="8 9">
    <name type="scientific">Pelomicrobium methylotrophicum</name>
    <dbReference type="NCBI Taxonomy" id="2602750"/>
    <lineage>
        <taxon>Bacteria</taxon>
        <taxon>Pseudomonadati</taxon>
        <taxon>Pseudomonadota</taxon>
        <taxon>Hydrogenophilia</taxon>
        <taxon>Hydrogenophilia incertae sedis</taxon>
        <taxon>Pelomicrobium</taxon>
    </lineage>
</organism>
<dbReference type="PANTHER" id="PTHR18895:SF74">
    <property type="entry name" value="MTRF1L RELEASE FACTOR GLUTAMINE METHYLTRANSFERASE"/>
    <property type="match status" value="1"/>
</dbReference>
<sequence>MRETARVLQDALGLPIEEAYLEARLLAGHAISRNAAQLVAASEEVLNDEDQERIRALVERRRGGEPVAYIIGRREFFGLELKVTPAVLIPRPETELLVEQALARLPAGQPLRVLDLGTGSGAVAIAIAHERPDARVTATDRWEAALCVARENAAQLGARVRFVPSDWYAGLAGEAFDLIVSNPPYVAEGDPHLHQGDLRFEPREALVGGSDGLECLRRIVAGAPSYLRQGGWLLLEHGFDQGAECRFLLEETGFVEVFTARDLAGLERVSGGRLER</sequence>
<dbReference type="InterPro" id="IPR004556">
    <property type="entry name" value="HemK-like"/>
</dbReference>
<dbReference type="FunCoup" id="A0A5C7ER94">
    <property type="interactions" value="476"/>
</dbReference>
<evidence type="ECO:0000256" key="3">
    <source>
        <dbReference type="ARBA" id="ARBA00022691"/>
    </source>
</evidence>
<dbReference type="PROSITE" id="PS00092">
    <property type="entry name" value="N6_MTASE"/>
    <property type="match status" value="1"/>
</dbReference>
<keyword evidence="2 5" id="KW-0808">Transferase</keyword>
<dbReference type="InParanoid" id="A0A5C7ER94"/>
<dbReference type="FunFam" id="3.40.50.150:FF:000053">
    <property type="entry name" value="Release factor glutamine methyltransferase"/>
    <property type="match status" value="1"/>
</dbReference>
<comment type="catalytic activity">
    <reaction evidence="4 5">
        <text>L-glutaminyl-[peptide chain release factor] + S-adenosyl-L-methionine = N(5)-methyl-L-glutaminyl-[peptide chain release factor] + S-adenosyl-L-homocysteine + H(+)</text>
        <dbReference type="Rhea" id="RHEA:42896"/>
        <dbReference type="Rhea" id="RHEA-COMP:10271"/>
        <dbReference type="Rhea" id="RHEA-COMP:10272"/>
        <dbReference type="ChEBI" id="CHEBI:15378"/>
        <dbReference type="ChEBI" id="CHEBI:30011"/>
        <dbReference type="ChEBI" id="CHEBI:57856"/>
        <dbReference type="ChEBI" id="CHEBI:59789"/>
        <dbReference type="ChEBI" id="CHEBI:61891"/>
        <dbReference type="EC" id="2.1.1.297"/>
    </reaction>
</comment>
<comment type="similarity">
    <text evidence="5">Belongs to the protein N5-glutamine methyltransferase family. PrmC subfamily.</text>
</comment>
<evidence type="ECO:0000313" key="9">
    <source>
        <dbReference type="Proteomes" id="UP000321201"/>
    </source>
</evidence>
<dbReference type="PANTHER" id="PTHR18895">
    <property type="entry name" value="HEMK METHYLTRANSFERASE"/>
    <property type="match status" value="1"/>
</dbReference>
<dbReference type="Gene3D" id="3.40.50.150">
    <property type="entry name" value="Vaccinia Virus protein VP39"/>
    <property type="match status" value="1"/>
</dbReference>
<evidence type="ECO:0000256" key="4">
    <source>
        <dbReference type="ARBA" id="ARBA00048391"/>
    </source>
</evidence>
<name>A0A5C7ER94_9PROT</name>
<feature type="binding site" evidence="5">
    <location>
        <position position="182"/>
    </location>
    <ligand>
        <name>S-adenosyl-L-methionine</name>
        <dbReference type="ChEBI" id="CHEBI:59789"/>
    </ligand>
</feature>
<reference evidence="8 9" key="1">
    <citation type="submission" date="2019-08" db="EMBL/GenBank/DDBJ databases">
        <title>Pelomicrobium methylotrophicum gen. nov., sp. nov. a moderately thermophilic, facultatively anaerobic, lithoautotrophic and methylotrophic bacterium isolated from a terrestrial mud volcano.</title>
        <authorList>
            <person name="Slobodkina G.B."/>
            <person name="Merkel A.Y."/>
            <person name="Slobodkin A.I."/>
        </authorList>
    </citation>
    <scope>NUCLEOTIDE SEQUENCE [LARGE SCALE GENOMIC DNA]</scope>
    <source>
        <strain evidence="8 9">SM250</strain>
    </source>
</reference>
<feature type="binding site" evidence="5">
    <location>
        <begin position="117"/>
        <end position="121"/>
    </location>
    <ligand>
        <name>S-adenosyl-L-methionine</name>
        <dbReference type="ChEBI" id="CHEBI:59789"/>
    </ligand>
</feature>
<dbReference type="InterPro" id="IPR002052">
    <property type="entry name" value="DNA_methylase_N6_adenine_CS"/>
</dbReference>
<protein>
    <recommendedName>
        <fullName evidence="5">Release factor glutamine methyltransferase</fullName>
        <shortName evidence="5">RF MTase</shortName>
        <ecNumber evidence="5">2.1.1.297</ecNumber>
    </recommendedName>
    <alternativeName>
        <fullName evidence="5">N5-glutamine methyltransferase PrmC</fullName>
    </alternativeName>
    <alternativeName>
        <fullName evidence="5">Protein-(glutamine-N5) MTase PrmC</fullName>
    </alternativeName>
    <alternativeName>
        <fullName evidence="5">Protein-glutamine N-methyltransferase PrmC</fullName>
    </alternativeName>
</protein>
<evidence type="ECO:0000313" key="8">
    <source>
        <dbReference type="EMBL" id="TXF10342.1"/>
    </source>
</evidence>
<accession>A0A5C7ER94</accession>
<gene>
    <name evidence="5 8" type="primary">prmC</name>
    <name evidence="8" type="ORF">FR698_15710</name>
</gene>
<dbReference type="InterPro" id="IPR050320">
    <property type="entry name" value="N5-glutamine_MTase"/>
</dbReference>
<dbReference type="HAMAP" id="MF_02126">
    <property type="entry name" value="RF_methyltr_PrmC"/>
    <property type="match status" value="1"/>
</dbReference>
<dbReference type="NCBIfam" id="TIGR00536">
    <property type="entry name" value="hemK_fam"/>
    <property type="match status" value="1"/>
</dbReference>
<dbReference type="Proteomes" id="UP000321201">
    <property type="component" value="Unassembled WGS sequence"/>
</dbReference>
<dbReference type="GO" id="GO:0102559">
    <property type="term" value="F:peptide chain release factor N(5)-glutamine methyltransferase activity"/>
    <property type="evidence" value="ECO:0007669"/>
    <property type="project" value="UniProtKB-EC"/>
</dbReference>
<feature type="binding site" evidence="5">
    <location>
        <position position="167"/>
    </location>
    <ligand>
        <name>S-adenosyl-L-methionine</name>
        <dbReference type="ChEBI" id="CHEBI:59789"/>
    </ligand>
</feature>
<dbReference type="Gene3D" id="1.10.8.10">
    <property type="entry name" value="DNA helicase RuvA subunit, C-terminal domain"/>
    <property type="match status" value="1"/>
</dbReference>
<feature type="binding site" evidence="5">
    <location>
        <begin position="182"/>
        <end position="185"/>
    </location>
    <ligand>
        <name>substrate</name>
    </ligand>
</feature>
<feature type="domain" description="Methyltransferase small" evidence="6">
    <location>
        <begin position="104"/>
        <end position="190"/>
    </location>
</feature>
<dbReference type="CDD" id="cd02440">
    <property type="entry name" value="AdoMet_MTases"/>
    <property type="match status" value="1"/>
</dbReference>
<feature type="binding site" evidence="5">
    <location>
        <position position="140"/>
    </location>
    <ligand>
        <name>S-adenosyl-L-methionine</name>
        <dbReference type="ChEBI" id="CHEBI:59789"/>
    </ligand>
</feature>
<dbReference type="InterPro" id="IPR040758">
    <property type="entry name" value="PrmC_N"/>
</dbReference>
<proteinExistence type="inferred from homology"/>
<keyword evidence="9" id="KW-1185">Reference proteome</keyword>
<dbReference type="Pfam" id="PF05175">
    <property type="entry name" value="MTS"/>
    <property type="match status" value="1"/>
</dbReference>
<dbReference type="SUPFAM" id="SSF53335">
    <property type="entry name" value="S-adenosyl-L-methionine-dependent methyltransferases"/>
    <property type="match status" value="1"/>
</dbReference>
<dbReference type="GO" id="GO:0032259">
    <property type="term" value="P:methylation"/>
    <property type="evidence" value="ECO:0007669"/>
    <property type="project" value="UniProtKB-KW"/>
</dbReference>
<evidence type="ECO:0000256" key="2">
    <source>
        <dbReference type="ARBA" id="ARBA00022679"/>
    </source>
</evidence>
<feature type="domain" description="Release factor glutamine methyltransferase N-terminal" evidence="7">
    <location>
        <begin position="4"/>
        <end position="72"/>
    </location>
</feature>
<dbReference type="EC" id="2.1.1.297" evidence="5"/>
<dbReference type="AlphaFoldDB" id="A0A5C7ER94"/>
<evidence type="ECO:0000259" key="7">
    <source>
        <dbReference type="Pfam" id="PF17827"/>
    </source>
</evidence>
<evidence type="ECO:0000256" key="5">
    <source>
        <dbReference type="HAMAP-Rule" id="MF_02126"/>
    </source>
</evidence>
<comment type="caution">
    <text evidence="8">The sequence shown here is derived from an EMBL/GenBank/DDBJ whole genome shotgun (WGS) entry which is preliminary data.</text>
</comment>
<dbReference type="EMBL" id="VPFL01000035">
    <property type="protein sequence ID" value="TXF10342.1"/>
    <property type="molecule type" value="Genomic_DNA"/>
</dbReference>
<keyword evidence="3 5" id="KW-0949">S-adenosyl-L-methionine</keyword>